<evidence type="ECO:0000313" key="11">
    <source>
        <dbReference type="Proteomes" id="UP000005226"/>
    </source>
</evidence>
<comment type="subcellular location">
    <subcellularLocation>
        <location evidence="2 9">Membrane</location>
        <topology evidence="2 9">Multi-pass membrane protein</topology>
    </subcellularLocation>
</comment>
<dbReference type="GO" id="GO:0012505">
    <property type="term" value="C:endomembrane system"/>
    <property type="evidence" value="ECO:0007669"/>
    <property type="project" value="UniProtKB-ARBA"/>
</dbReference>
<sequence>MDKVKKVVGRDKDGKTDDEAGIIERAKETSTMSCGTRMKAFVVCFCLGVLMCFLGVSMLWLPGLGISIFAAFYTAGNVFALLSITFLVGPCKQLKSMCAIERAFATILMLAFMVLTVLGTFWWKIITLSLIFCACQFLAFTWYALSYVPFARECLLKCCRCCCTM</sequence>
<evidence type="ECO:0000256" key="7">
    <source>
        <dbReference type="ARBA" id="ARBA00023136"/>
    </source>
</evidence>
<reference evidence="10" key="2">
    <citation type="submission" date="2025-08" db="UniProtKB">
        <authorList>
            <consortium name="Ensembl"/>
        </authorList>
    </citation>
    <scope>IDENTIFICATION</scope>
</reference>
<evidence type="ECO:0000256" key="2">
    <source>
        <dbReference type="ARBA" id="ARBA00004141"/>
    </source>
</evidence>
<feature type="transmembrane region" description="Helical" evidence="9">
    <location>
        <begin position="40"/>
        <end position="60"/>
    </location>
</feature>
<dbReference type="InterPro" id="IPR007305">
    <property type="entry name" value="Vesicle_transpt_Got1/SFT2"/>
</dbReference>
<gene>
    <name evidence="10" type="primary">sft2d2</name>
</gene>
<dbReference type="Proteomes" id="UP000005226">
    <property type="component" value="Chromosome 8"/>
</dbReference>
<keyword evidence="4 9" id="KW-0812">Transmembrane</keyword>
<name>A0A674NWU6_TAKRU</name>
<comment type="function">
    <text evidence="1 9">May be involved in fusion of retrograde transport vesicles derived from an endocytic compartment with the Golgi complex.</text>
</comment>
<feature type="transmembrane region" description="Helical" evidence="9">
    <location>
        <begin position="103"/>
        <end position="123"/>
    </location>
</feature>
<dbReference type="OMA" id="QLKSMCA"/>
<evidence type="ECO:0000256" key="6">
    <source>
        <dbReference type="ARBA" id="ARBA00022989"/>
    </source>
</evidence>
<dbReference type="InterPro" id="IPR011691">
    <property type="entry name" value="Vesicle_transpt_SFT2"/>
</dbReference>
<reference evidence="10 11" key="1">
    <citation type="journal article" date="2011" name="Genome Biol. Evol.">
        <title>Integration of the genetic map and genome assembly of fugu facilitates insights into distinct features of genome evolution in teleosts and mammals.</title>
        <authorList>
            <person name="Kai W."/>
            <person name="Kikuchi K."/>
            <person name="Tohari S."/>
            <person name="Chew A.K."/>
            <person name="Tay A."/>
            <person name="Fujiwara A."/>
            <person name="Hosoya S."/>
            <person name="Suetake H."/>
            <person name="Naruse K."/>
            <person name="Brenner S."/>
            <person name="Suzuki Y."/>
            <person name="Venkatesh B."/>
        </authorList>
    </citation>
    <scope>NUCLEOTIDE SEQUENCE [LARGE SCALE GENOMIC DNA]</scope>
</reference>
<evidence type="ECO:0000313" key="10">
    <source>
        <dbReference type="Ensembl" id="ENSTRUP00000077790.1"/>
    </source>
</evidence>
<proteinExistence type="inferred from homology"/>
<dbReference type="GO" id="GO:0015031">
    <property type="term" value="P:protein transport"/>
    <property type="evidence" value="ECO:0007669"/>
    <property type="project" value="UniProtKB-KW"/>
</dbReference>
<keyword evidence="6 9" id="KW-1133">Transmembrane helix</keyword>
<feature type="transmembrane region" description="Helical" evidence="9">
    <location>
        <begin position="129"/>
        <end position="150"/>
    </location>
</feature>
<keyword evidence="3 9" id="KW-0813">Transport</keyword>
<dbReference type="Ensembl" id="ENSTRUT00000078940.1">
    <property type="protein sequence ID" value="ENSTRUP00000077790.1"/>
    <property type="gene ID" value="ENSTRUG00000030067.1"/>
</dbReference>
<evidence type="ECO:0000256" key="5">
    <source>
        <dbReference type="ARBA" id="ARBA00022927"/>
    </source>
</evidence>
<accession>A0A674NWU6</accession>
<dbReference type="InParanoid" id="A0A674NWU6"/>
<evidence type="ECO:0000256" key="4">
    <source>
        <dbReference type="ARBA" id="ARBA00022692"/>
    </source>
</evidence>
<keyword evidence="11" id="KW-1185">Reference proteome</keyword>
<organism evidence="10 11">
    <name type="scientific">Takifugu rubripes</name>
    <name type="common">Japanese pufferfish</name>
    <name type="synonym">Fugu rubripes</name>
    <dbReference type="NCBI Taxonomy" id="31033"/>
    <lineage>
        <taxon>Eukaryota</taxon>
        <taxon>Metazoa</taxon>
        <taxon>Chordata</taxon>
        <taxon>Craniata</taxon>
        <taxon>Vertebrata</taxon>
        <taxon>Euteleostomi</taxon>
        <taxon>Actinopterygii</taxon>
        <taxon>Neopterygii</taxon>
        <taxon>Teleostei</taxon>
        <taxon>Neoteleostei</taxon>
        <taxon>Acanthomorphata</taxon>
        <taxon>Eupercaria</taxon>
        <taxon>Tetraodontiformes</taxon>
        <taxon>Tetradontoidea</taxon>
        <taxon>Tetraodontidae</taxon>
        <taxon>Takifugu</taxon>
    </lineage>
</organism>
<dbReference type="PANTHER" id="PTHR23137:SF1">
    <property type="entry name" value="VESICLE TRANSPORT PROTEIN SFT2B"/>
    <property type="match status" value="1"/>
</dbReference>
<dbReference type="GeneTree" id="ENSGT00390000018525"/>
<dbReference type="Pfam" id="PF04178">
    <property type="entry name" value="Got1"/>
    <property type="match status" value="1"/>
</dbReference>
<dbReference type="GO" id="GO:0005737">
    <property type="term" value="C:cytoplasm"/>
    <property type="evidence" value="ECO:0007669"/>
    <property type="project" value="UniProtKB-ARBA"/>
</dbReference>
<evidence type="ECO:0000256" key="8">
    <source>
        <dbReference type="ARBA" id="ARBA00025800"/>
    </source>
</evidence>
<dbReference type="AlphaFoldDB" id="A0A674NWU6"/>
<evidence type="ECO:0000256" key="9">
    <source>
        <dbReference type="RuleBase" id="RU363111"/>
    </source>
</evidence>
<reference evidence="10" key="3">
    <citation type="submission" date="2025-09" db="UniProtKB">
        <authorList>
            <consortium name="Ensembl"/>
        </authorList>
    </citation>
    <scope>IDENTIFICATION</scope>
</reference>
<comment type="similarity">
    <text evidence="8 9">Belongs to the SFT2 family.</text>
</comment>
<evidence type="ECO:0000256" key="3">
    <source>
        <dbReference type="ARBA" id="ARBA00022448"/>
    </source>
</evidence>
<dbReference type="GO" id="GO:0016020">
    <property type="term" value="C:membrane"/>
    <property type="evidence" value="ECO:0007669"/>
    <property type="project" value="UniProtKB-SubCell"/>
</dbReference>
<feature type="transmembrane region" description="Helical" evidence="9">
    <location>
        <begin position="66"/>
        <end position="91"/>
    </location>
</feature>
<dbReference type="GO" id="GO:0016192">
    <property type="term" value="P:vesicle-mediated transport"/>
    <property type="evidence" value="ECO:0007669"/>
    <property type="project" value="InterPro"/>
</dbReference>
<evidence type="ECO:0000256" key="1">
    <source>
        <dbReference type="ARBA" id="ARBA00003566"/>
    </source>
</evidence>
<protein>
    <recommendedName>
        <fullName evidence="9">Vesicle transport protein</fullName>
    </recommendedName>
</protein>
<keyword evidence="5 9" id="KW-0653">Protein transport</keyword>
<keyword evidence="7 9" id="KW-0472">Membrane</keyword>
<dbReference type="PANTHER" id="PTHR23137">
    <property type="entry name" value="VESICLE TRANSPORT PROTEIN-RELATED"/>
    <property type="match status" value="1"/>
</dbReference>